<dbReference type="EMBL" id="JAWZYT010004341">
    <property type="protein sequence ID" value="KAK4294203.1"/>
    <property type="molecule type" value="Genomic_DNA"/>
</dbReference>
<accession>A0AAE1NR20</accession>
<dbReference type="AlphaFoldDB" id="A0AAE1NR20"/>
<name>A0AAE1NR20_9EUCA</name>
<comment type="caution">
    <text evidence="1">The sequence shown here is derived from an EMBL/GenBank/DDBJ whole genome shotgun (WGS) entry which is preliminary data.</text>
</comment>
<gene>
    <name evidence="1" type="ORF">Pmani_033156</name>
</gene>
<evidence type="ECO:0000313" key="2">
    <source>
        <dbReference type="Proteomes" id="UP001292094"/>
    </source>
</evidence>
<dbReference type="Proteomes" id="UP001292094">
    <property type="component" value="Unassembled WGS sequence"/>
</dbReference>
<keyword evidence="2" id="KW-1185">Reference proteome</keyword>
<evidence type="ECO:0000313" key="1">
    <source>
        <dbReference type="EMBL" id="KAK4294203.1"/>
    </source>
</evidence>
<sequence>MTRNRRRYCERPIWTELYQHSNSGFHGHLSDLDRYPARPAEFYGTIMCGAERSTATVAVMVKSVKMMRHSRSTTIAANFQSFLTCTGDRVSAWGLYKLW</sequence>
<proteinExistence type="predicted"/>
<organism evidence="1 2">
    <name type="scientific">Petrolisthes manimaculis</name>
    <dbReference type="NCBI Taxonomy" id="1843537"/>
    <lineage>
        <taxon>Eukaryota</taxon>
        <taxon>Metazoa</taxon>
        <taxon>Ecdysozoa</taxon>
        <taxon>Arthropoda</taxon>
        <taxon>Crustacea</taxon>
        <taxon>Multicrustacea</taxon>
        <taxon>Malacostraca</taxon>
        <taxon>Eumalacostraca</taxon>
        <taxon>Eucarida</taxon>
        <taxon>Decapoda</taxon>
        <taxon>Pleocyemata</taxon>
        <taxon>Anomura</taxon>
        <taxon>Galatheoidea</taxon>
        <taxon>Porcellanidae</taxon>
        <taxon>Petrolisthes</taxon>
    </lineage>
</organism>
<protein>
    <submittedName>
        <fullName evidence="1">Uncharacterized protein</fullName>
    </submittedName>
</protein>
<reference evidence="1" key="1">
    <citation type="submission" date="2023-11" db="EMBL/GenBank/DDBJ databases">
        <title>Genome assemblies of two species of porcelain crab, Petrolisthes cinctipes and Petrolisthes manimaculis (Anomura: Porcellanidae).</title>
        <authorList>
            <person name="Angst P."/>
        </authorList>
    </citation>
    <scope>NUCLEOTIDE SEQUENCE</scope>
    <source>
        <strain evidence="1">PB745_02</strain>
        <tissue evidence="1">Gill</tissue>
    </source>
</reference>